<accession>A0ABW2TL53</accession>
<dbReference type="Pfam" id="PF08305">
    <property type="entry name" value="NPCBM"/>
    <property type="match status" value="2"/>
</dbReference>
<dbReference type="PROSITE" id="PS00512">
    <property type="entry name" value="ALPHA_GALACTOSIDASE"/>
    <property type="match status" value="1"/>
</dbReference>
<dbReference type="InterPro" id="IPR038637">
    <property type="entry name" value="NPCBM_sf"/>
</dbReference>
<name>A0ABW2TL53_9PSEU</name>
<feature type="signal peptide" evidence="6">
    <location>
        <begin position="1"/>
        <end position="22"/>
    </location>
</feature>
<dbReference type="EMBL" id="JBHTEY010000004">
    <property type="protein sequence ID" value="MFC7613293.1"/>
    <property type="molecule type" value="Genomic_DNA"/>
</dbReference>
<dbReference type="PANTHER" id="PTHR11452:SF75">
    <property type="entry name" value="ALPHA-GALACTOSIDASE MEL1"/>
    <property type="match status" value="1"/>
</dbReference>
<dbReference type="SUPFAM" id="SSF51011">
    <property type="entry name" value="Glycosyl hydrolase domain"/>
    <property type="match status" value="1"/>
</dbReference>
<evidence type="ECO:0000256" key="1">
    <source>
        <dbReference type="ARBA" id="ARBA00009743"/>
    </source>
</evidence>
<keyword evidence="5" id="KW-1015">Disulfide bond</keyword>
<keyword evidence="9" id="KW-1185">Reference proteome</keyword>
<feature type="domain" description="Glycosyl hydrolase family 98 putative carbohydrate-binding module" evidence="7">
    <location>
        <begin position="561"/>
        <end position="704"/>
    </location>
</feature>
<dbReference type="CDD" id="cd14792">
    <property type="entry name" value="GH27"/>
    <property type="match status" value="1"/>
</dbReference>
<comment type="catalytic activity">
    <reaction evidence="5">
        <text>Hydrolysis of terminal, non-reducing alpha-D-galactose residues in alpha-D-galactosides, including galactose oligosaccharides, galactomannans and galactolipids.</text>
        <dbReference type="EC" id="3.2.1.22"/>
    </reaction>
</comment>
<keyword evidence="2 6" id="KW-0732">Signal</keyword>
<keyword evidence="4 5" id="KW-0326">Glycosidase</keyword>
<evidence type="ECO:0000256" key="6">
    <source>
        <dbReference type="SAM" id="SignalP"/>
    </source>
</evidence>
<dbReference type="Pfam" id="PF17801">
    <property type="entry name" value="Melibiase_C"/>
    <property type="match status" value="1"/>
</dbReference>
<dbReference type="SUPFAM" id="SSF51445">
    <property type="entry name" value="(Trans)glycosidases"/>
    <property type="match status" value="1"/>
</dbReference>
<dbReference type="EC" id="3.2.1.22" evidence="5"/>
<dbReference type="SMART" id="SM00776">
    <property type="entry name" value="NPCBM"/>
    <property type="match status" value="2"/>
</dbReference>
<evidence type="ECO:0000256" key="2">
    <source>
        <dbReference type="ARBA" id="ARBA00022729"/>
    </source>
</evidence>
<dbReference type="PROSITE" id="PS51257">
    <property type="entry name" value="PROKAR_LIPOPROTEIN"/>
    <property type="match status" value="1"/>
</dbReference>
<dbReference type="Gene3D" id="2.60.120.1060">
    <property type="entry name" value="NPCBM/NEW2 domain"/>
    <property type="match status" value="2"/>
</dbReference>
<evidence type="ECO:0000256" key="5">
    <source>
        <dbReference type="RuleBase" id="RU361168"/>
    </source>
</evidence>
<dbReference type="Gene3D" id="2.60.40.1180">
    <property type="entry name" value="Golgi alpha-mannosidase II"/>
    <property type="match status" value="1"/>
</dbReference>
<evidence type="ECO:0000313" key="9">
    <source>
        <dbReference type="Proteomes" id="UP001596512"/>
    </source>
</evidence>
<reference evidence="9" key="1">
    <citation type="journal article" date="2019" name="Int. J. Syst. Evol. Microbiol.">
        <title>The Global Catalogue of Microorganisms (GCM) 10K type strain sequencing project: providing services to taxonomists for standard genome sequencing and annotation.</title>
        <authorList>
            <consortium name="The Broad Institute Genomics Platform"/>
            <consortium name="The Broad Institute Genome Sequencing Center for Infectious Disease"/>
            <person name="Wu L."/>
            <person name="Ma J."/>
        </authorList>
    </citation>
    <scope>NUCLEOTIDE SEQUENCE [LARGE SCALE GENOMIC DNA]</scope>
    <source>
        <strain evidence="9">JCM 17695</strain>
    </source>
</reference>
<dbReference type="InterPro" id="IPR002241">
    <property type="entry name" value="Glyco_hydro_27"/>
</dbReference>
<dbReference type="InterPro" id="IPR013780">
    <property type="entry name" value="Glyco_hydro_b"/>
</dbReference>
<dbReference type="InterPro" id="IPR041233">
    <property type="entry name" value="Melibiase_C"/>
</dbReference>
<comment type="similarity">
    <text evidence="1 5">Belongs to the glycosyl hydrolase 27 family.</text>
</comment>
<proteinExistence type="inferred from homology"/>
<comment type="caution">
    <text evidence="8">The sequence shown here is derived from an EMBL/GenBank/DDBJ whole genome shotgun (WGS) entry which is preliminary data.</text>
</comment>
<sequence length="705" mass="73976">MRVRARIAGALAVVLAACGVVASTGGPASATANVPANTLLPKPQMGWNSWNVFKCDIDEGKIKAAADAMVSSGMKAAGYEYVVIDDCWAEQYRDGSGNLVAHKVRFRSGIKALADYVHARGLKIGIYSSAGLHTCTASPEGFKQPGSIGHEQQDANLFASWDIDYLKYDNCGDRLGQSNEQRYTAMGKALRNTGRDIVYAVCNWGEAEPWLFVPRVGGNSWRTTGDIWDSWTAVTSLLDQQKGLEPFAKPGAWNDPDMLEVGNGHQTLTEYRSHFSLWALLNAPLLSGNNLATMSADIRDILTNRDVIAVDQDWGGSQGRLVRDLGNGTQVWAKPNSDGSVAVVLFNRGTATTTVSTTAAEVGLGGSTSYSLKDLWSKAQSTSTGSISASVPGHGVVMYRVWRQGATVAPPASGVHQVSAMPWLASSNGWGPVERDTSNGGNVGGDGSALRIGATSYATGLGAHADSAVHLWLGRACQRFEAKVGVDAEGGAGRGSVRFQVYGDGKLLAYTDILRAGGSAVVLSVPTKGFSTLELRATDARDGKDHDHANWADAKLTCGSPSGGVFLSDRDFTSTNAWGPVERDTSNGETPTRDGTVLAVGGVRYTKGLGVHAPSSVTIPVNGACHGFDATVGLDAEVGTNGSVTFEVVADGVTRYTSPVLRGGQTADVAVGIGRPASLTLRVNATGDGTAYDHANWAGARLSCD</sequence>
<evidence type="ECO:0000256" key="3">
    <source>
        <dbReference type="ARBA" id="ARBA00022801"/>
    </source>
</evidence>
<evidence type="ECO:0000256" key="4">
    <source>
        <dbReference type="ARBA" id="ARBA00023295"/>
    </source>
</evidence>
<dbReference type="Gene3D" id="3.20.20.70">
    <property type="entry name" value="Aldolase class I"/>
    <property type="match status" value="1"/>
</dbReference>
<dbReference type="PRINTS" id="PR00740">
    <property type="entry name" value="GLHYDRLASE27"/>
</dbReference>
<dbReference type="PANTHER" id="PTHR11452">
    <property type="entry name" value="ALPHA-GALACTOSIDASE/ALPHA-N-ACETYLGALACTOSAMINIDASE"/>
    <property type="match status" value="1"/>
</dbReference>
<organism evidence="8 9">
    <name type="scientific">Actinokineospora soli</name>
    <dbReference type="NCBI Taxonomy" id="1048753"/>
    <lineage>
        <taxon>Bacteria</taxon>
        <taxon>Bacillati</taxon>
        <taxon>Actinomycetota</taxon>
        <taxon>Actinomycetes</taxon>
        <taxon>Pseudonocardiales</taxon>
        <taxon>Pseudonocardiaceae</taxon>
        <taxon>Actinokineospora</taxon>
    </lineage>
</organism>
<evidence type="ECO:0000259" key="7">
    <source>
        <dbReference type="SMART" id="SM00776"/>
    </source>
</evidence>
<gene>
    <name evidence="8" type="ORF">ACFQV2_06375</name>
</gene>
<evidence type="ECO:0000313" key="8">
    <source>
        <dbReference type="EMBL" id="MFC7613293.1"/>
    </source>
</evidence>
<dbReference type="InterPro" id="IPR017853">
    <property type="entry name" value="GH"/>
</dbReference>
<dbReference type="SUPFAM" id="SSF49785">
    <property type="entry name" value="Galactose-binding domain-like"/>
    <property type="match status" value="2"/>
</dbReference>
<keyword evidence="3 5" id="KW-0378">Hydrolase</keyword>
<feature type="domain" description="Glycosyl hydrolase family 98 putative carbohydrate-binding module" evidence="7">
    <location>
        <begin position="412"/>
        <end position="558"/>
    </location>
</feature>
<dbReference type="Proteomes" id="UP001596512">
    <property type="component" value="Unassembled WGS sequence"/>
</dbReference>
<feature type="chain" id="PRO_5046636086" description="Alpha-galactosidase" evidence="6">
    <location>
        <begin position="23"/>
        <end position="705"/>
    </location>
</feature>
<protein>
    <recommendedName>
        <fullName evidence="5">Alpha-galactosidase</fullName>
        <ecNumber evidence="5">3.2.1.22</ecNumber>
    </recommendedName>
    <alternativeName>
        <fullName evidence="5">Melibiase</fullName>
    </alternativeName>
</protein>
<dbReference type="InterPro" id="IPR013222">
    <property type="entry name" value="Glyco_hyd_98_carb-bd"/>
</dbReference>
<dbReference type="InterPro" id="IPR013785">
    <property type="entry name" value="Aldolase_TIM"/>
</dbReference>
<dbReference type="Pfam" id="PF16499">
    <property type="entry name" value="Melibiase_2"/>
    <property type="match status" value="1"/>
</dbReference>
<dbReference type="InterPro" id="IPR000111">
    <property type="entry name" value="Glyco_hydro_27/36_CS"/>
</dbReference>
<dbReference type="InterPro" id="IPR008979">
    <property type="entry name" value="Galactose-bd-like_sf"/>
</dbReference>